<evidence type="ECO:0000256" key="4">
    <source>
        <dbReference type="ARBA" id="ARBA00022692"/>
    </source>
</evidence>
<evidence type="ECO:0000259" key="7">
    <source>
        <dbReference type="Pfam" id="PF00005"/>
    </source>
</evidence>
<dbReference type="PANTHER" id="PTHR48041:SF113">
    <property type="entry name" value="ATP-BINDING CASSETTE SUB-FAMILY G MEMBER 5"/>
    <property type="match status" value="1"/>
</dbReference>
<evidence type="ECO:0000313" key="9">
    <source>
        <dbReference type="Proteomes" id="UP000094527"/>
    </source>
</evidence>
<dbReference type="Pfam" id="PF00005">
    <property type="entry name" value="ABC_tran"/>
    <property type="match status" value="1"/>
</dbReference>
<keyword evidence="6" id="KW-0472">Membrane</keyword>
<dbReference type="EMBL" id="LJIJ01000683">
    <property type="protein sequence ID" value="ODM95355.1"/>
    <property type="molecule type" value="Genomic_DNA"/>
</dbReference>
<keyword evidence="9" id="KW-1185">Reference proteome</keyword>
<evidence type="ECO:0000313" key="8">
    <source>
        <dbReference type="EMBL" id="ODM95355.1"/>
    </source>
</evidence>
<evidence type="ECO:0000256" key="5">
    <source>
        <dbReference type="ARBA" id="ARBA00022989"/>
    </source>
</evidence>
<protein>
    <submittedName>
        <fullName evidence="8">ATP-binding cassette sub-family G member 5</fullName>
    </submittedName>
</protein>
<sequence>MAILGSKGSGKKALLDVIACRANTGVKKGYVLLNGVSMNRRLFHTSGSYVTGLSDKYLLRELTVFQTLEYSAFVTLNVPSSLRKMRVRQILADIALTNVAGVTVDRLSDSEKRRLAIGVALVKDPVLLLADEPAWNLDPLNTYFIISILSNYAKKYGRIVVLTMEKPRSDIFPFLDRVTYLCLGDVVYSGNTRTMLDYFRNIGFPCPEAHVRDDVPAEFPRSEERVQQPVLPPVHVLPHVDILLRDQGQTPARLRQPERAHTTLDSHFLLHRHLDCPHQLPETQEVVLPGVSGRALLGAPVHIFAHPRDHPVQPRHLPHLRSHSLQHAAAVCVAVPSVLRPDKPVPVHDVQFRVLSRVHAAPEHKIPPDQLSPTSVPVRASDHALLQHAPVLPLLPDWQYYLTYIMQPRYASAILHAEIFQEGLFFNFKNQVGSECTKISFEPGCRFLNATHYLQDKYYADDLNLSLNIGMTCLSGSRASSLGCRLCHAHPRDRQAQVQRLI</sequence>
<accession>A0A1D2MRJ8</accession>
<comment type="subcellular location">
    <subcellularLocation>
        <location evidence="1">Membrane</location>
        <topology evidence="1">Multi-pass membrane protein</topology>
    </subcellularLocation>
</comment>
<comment type="caution">
    <text evidence="8">The sequence shown here is derived from an EMBL/GenBank/DDBJ whole genome shotgun (WGS) entry which is preliminary data.</text>
</comment>
<dbReference type="GO" id="GO:0005524">
    <property type="term" value="F:ATP binding"/>
    <property type="evidence" value="ECO:0007669"/>
    <property type="project" value="UniProtKB-KW"/>
</dbReference>
<keyword evidence="3" id="KW-0813">Transport</keyword>
<keyword evidence="8" id="KW-0547">Nucleotide-binding</keyword>
<dbReference type="InterPro" id="IPR003439">
    <property type="entry name" value="ABC_transporter-like_ATP-bd"/>
</dbReference>
<name>A0A1D2MRJ8_ORCCI</name>
<dbReference type="GO" id="GO:0016887">
    <property type="term" value="F:ATP hydrolysis activity"/>
    <property type="evidence" value="ECO:0007669"/>
    <property type="project" value="InterPro"/>
</dbReference>
<dbReference type="AlphaFoldDB" id="A0A1D2MRJ8"/>
<evidence type="ECO:0000256" key="3">
    <source>
        <dbReference type="ARBA" id="ARBA00022448"/>
    </source>
</evidence>
<dbReference type="InterPro" id="IPR027417">
    <property type="entry name" value="P-loop_NTPase"/>
</dbReference>
<proteinExistence type="inferred from homology"/>
<reference evidence="8 9" key="1">
    <citation type="journal article" date="2016" name="Genome Biol. Evol.">
        <title>Gene Family Evolution Reflects Adaptation to Soil Environmental Stressors in the Genome of the Collembolan Orchesella cincta.</title>
        <authorList>
            <person name="Faddeeva-Vakhrusheva A."/>
            <person name="Derks M.F."/>
            <person name="Anvar S.Y."/>
            <person name="Agamennone V."/>
            <person name="Suring W."/>
            <person name="Smit S."/>
            <person name="van Straalen N.M."/>
            <person name="Roelofs D."/>
        </authorList>
    </citation>
    <scope>NUCLEOTIDE SEQUENCE [LARGE SCALE GENOMIC DNA]</scope>
    <source>
        <tissue evidence="8">Mixed pool</tissue>
    </source>
</reference>
<dbReference type="Proteomes" id="UP000094527">
    <property type="component" value="Unassembled WGS sequence"/>
</dbReference>
<dbReference type="OrthoDB" id="66620at2759"/>
<dbReference type="STRING" id="48709.A0A1D2MRJ8"/>
<feature type="domain" description="ABC transporter" evidence="7">
    <location>
        <begin position="1"/>
        <end position="134"/>
    </location>
</feature>
<gene>
    <name evidence="8" type="ORF">Ocin01_11322</name>
</gene>
<dbReference type="GO" id="GO:0042626">
    <property type="term" value="F:ATPase-coupled transmembrane transporter activity"/>
    <property type="evidence" value="ECO:0007669"/>
    <property type="project" value="TreeGrafter"/>
</dbReference>
<keyword evidence="8" id="KW-0067">ATP-binding</keyword>
<keyword evidence="5" id="KW-1133">Transmembrane helix</keyword>
<dbReference type="InterPro" id="IPR050352">
    <property type="entry name" value="ABCG_transporters"/>
</dbReference>
<evidence type="ECO:0000256" key="1">
    <source>
        <dbReference type="ARBA" id="ARBA00004141"/>
    </source>
</evidence>
<organism evidence="8 9">
    <name type="scientific">Orchesella cincta</name>
    <name type="common">Springtail</name>
    <name type="synonym">Podura cincta</name>
    <dbReference type="NCBI Taxonomy" id="48709"/>
    <lineage>
        <taxon>Eukaryota</taxon>
        <taxon>Metazoa</taxon>
        <taxon>Ecdysozoa</taxon>
        <taxon>Arthropoda</taxon>
        <taxon>Hexapoda</taxon>
        <taxon>Collembola</taxon>
        <taxon>Entomobryomorpha</taxon>
        <taxon>Entomobryoidea</taxon>
        <taxon>Orchesellidae</taxon>
        <taxon>Orchesellinae</taxon>
        <taxon>Orchesella</taxon>
    </lineage>
</organism>
<keyword evidence="4" id="KW-0812">Transmembrane</keyword>
<comment type="similarity">
    <text evidence="2">Belongs to the ABC transporter superfamily. ABCG family. Eye pigment precursor importer (TC 3.A.1.204) subfamily.</text>
</comment>
<dbReference type="FunFam" id="3.40.50.300:FF:001473">
    <property type="entry name" value="ATP-binding cassette transporter"/>
    <property type="match status" value="1"/>
</dbReference>
<dbReference type="GO" id="GO:0043190">
    <property type="term" value="C:ATP-binding cassette (ABC) transporter complex"/>
    <property type="evidence" value="ECO:0007669"/>
    <property type="project" value="TreeGrafter"/>
</dbReference>
<dbReference type="Gene3D" id="3.40.50.300">
    <property type="entry name" value="P-loop containing nucleotide triphosphate hydrolases"/>
    <property type="match status" value="1"/>
</dbReference>
<evidence type="ECO:0000256" key="6">
    <source>
        <dbReference type="ARBA" id="ARBA00023136"/>
    </source>
</evidence>
<dbReference type="PANTHER" id="PTHR48041">
    <property type="entry name" value="ABC TRANSPORTER G FAMILY MEMBER 28"/>
    <property type="match status" value="1"/>
</dbReference>
<dbReference type="SUPFAM" id="SSF52540">
    <property type="entry name" value="P-loop containing nucleoside triphosphate hydrolases"/>
    <property type="match status" value="1"/>
</dbReference>
<evidence type="ECO:0000256" key="2">
    <source>
        <dbReference type="ARBA" id="ARBA00005814"/>
    </source>
</evidence>